<dbReference type="InterPro" id="IPR029045">
    <property type="entry name" value="ClpP/crotonase-like_dom_sf"/>
</dbReference>
<dbReference type="GO" id="GO:0018812">
    <property type="term" value="F:3-hydroxyacyl-CoA dehydratase activity"/>
    <property type="evidence" value="ECO:0007669"/>
    <property type="project" value="UniProtKB-EC"/>
</dbReference>
<proteinExistence type="inferred from homology"/>
<accession>A0ABN7Y1B0</accession>
<comment type="caution">
    <text evidence="4">The sequence shown here is derived from an EMBL/GenBank/DDBJ whole genome shotgun (WGS) entry which is preliminary data.</text>
</comment>
<dbReference type="CDD" id="cd06558">
    <property type="entry name" value="crotonase-like"/>
    <property type="match status" value="1"/>
</dbReference>
<dbReference type="PROSITE" id="PS00166">
    <property type="entry name" value="ENOYL_COA_HYDRATASE"/>
    <property type="match status" value="1"/>
</dbReference>
<dbReference type="Pfam" id="PF00378">
    <property type="entry name" value="ECH_1"/>
    <property type="match status" value="1"/>
</dbReference>
<evidence type="ECO:0000313" key="5">
    <source>
        <dbReference type="Proteomes" id="UP000721236"/>
    </source>
</evidence>
<evidence type="ECO:0000256" key="3">
    <source>
        <dbReference type="RuleBase" id="RU003707"/>
    </source>
</evidence>
<dbReference type="InterPro" id="IPR014748">
    <property type="entry name" value="Enoyl-CoA_hydra_C"/>
</dbReference>
<dbReference type="Proteomes" id="UP000721236">
    <property type="component" value="Unassembled WGS sequence"/>
</dbReference>
<gene>
    <name evidence="4" type="primary">crt_4</name>
    <name evidence="4" type="ORF">LMG21510_00668</name>
</gene>
<evidence type="ECO:0000256" key="1">
    <source>
        <dbReference type="ARBA" id="ARBA00005254"/>
    </source>
</evidence>
<keyword evidence="5" id="KW-1185">Reference proteome</keyword>
<dbReference type="InterPro" id="IPR001753">
    <property type="entry name" value="Enoyl-CoA_hydra/iso"/>
</dbReference>
<comment type="similarity">
    <text evidence="1 3">Belongs to the enoyl-CoA hydratase/isomerase family.</text>
</comment>
<dbReference type="Gene3D" id="3.90.226.10">
    <property type="entry name" value="2-enoyl-CoA Hydratase, Chain A, domain 1"/>
    <property type="match status" value="1"/>
</dbReference>
<keyword evidence="2 4" id="KW-0456">Lyase</keyword>
<reference evidence="4 5" key="1">
    <citation type="submission" date="2021-08" db="EMBL/GenBank/DDBJ databases">
        <authorList>
            <person name="Peeters C."/>
        </authorList>
    </citation>
    <scope>NUCLEOTIDE SEQUENCE [LARGE SCALE GENOMIC DNA]</scope>
    <source>
        <strain evidence="4 5">LMG 21510</strain>
    </source>
</reference>
<evidence type="ECO:0000313" key="4">
    <source>
        <dbReference type="EMBL" id="CAG9167148.1"/>
    </source>
</evidence>
<dbReference type="Gene3D" id="1.10.12.10">
    <property type="entry name" value="Lyase 2-enoyl-coa Hydratase, Chain A, domain 2"/>
    <property type="match status" value="1"/>
</dbReference>
<dbReference type="EMBL" id="CAJZAH010000001">
    <property type="protein sequence ID" value="CAG9167148.1"/>
    <property type="molecule type" value="Genomic_DNA"/>
</dbReference>
<evidence type="ECO:0000256" key="2">
    <source>
        <dbReference type="ARBA" id="ARBA00023239"/>
    </source>
</evidence>
<name>A0ABN7Y1B0_9BURK</name>
<dbReference type="PANTHER" id="PTHR11941:SF54">
    <property type="entry name" value="ENOYL-COA HYDRATASE, MITOCHONDRIAL"/>
    <property type="match status" value="1"/>
</dbReference>
<dbReference type="SUPFAM" id="SSF52096">
    <property type="entry name" value="ClpP/crotonase"/>
    <property type="match status" value="1"/>
</dbReference>
<dbReference type="PANTHER" id="PTHR11941">
    <property type="entry name" value="ENOYL-COA HYDRATASE-RELATED"/>
    <property type="match status" value="1"/>
</dbReference>
<sequence length="252" mass="27454">MQATSSLPILEIDGRVATITLNRPEVANRLGPDDLAEISRHLETVNAADVLVLRLRGTGKYFCSGFDIGKIASGQRGPGFEAMANALEDCRPVTIAEIHGGVYGGATDLALACDFRVGTSTVDMFMPAARLGLHFYQRGMERYVTRLGLNAAKRLFLTAERIDADEMLRCGFLTEIAPAETLRQRVDELTATIAGLAPIAVRGMKQHLNHFARGVLNVEALAADMRRASQSEDIKEGALAWKEKRAPRFAGR</sequence>
<dbReference type="RefSeq" id="WP_224039631.1">
    <property type="nucleotide sequence ID" value="NZ_CAJZAH010000001.1"/>
</dbReference>
<dbReference type="EC" id="4.2.1.150" evidence="4"/>
<organism evidence="4 5">
    <name type="scientific">Cupriavidus respiraculi</name>
    <dbReference type="NCBI Taxonomy" id="195930"/>
    <lineage>
        <taxon>Bacteria</taxon>
        <taxon>Pseudomonadati</taxon>
        <taxon>Pseudomonadota</taxon>
        <taxon>Betaproteobacteria</taxon>
        <taxon>Burkholderiales</taxon>
        <taxon>Burkholderiaceae</taxon>
        <taxon>Cupriavidus</taxon>
    </lineage>
</organism>
<protein>
    <submittedName>
        <fullName evidence="4">Short-chain-enoyl-CoA hydratase</fullName>
        <ecNumber evidence="4">4.2.1.150</ecNumber>
    </submittedName>
</protein>
<dbReference type="InterPro" id="IPR018376">
    <property type="entry name" value="Enoyl-CoA_hyd/isom_CS"/>
</dbReference>